<dbReference type="PANTHER" id="PTHR46146:SF3">
    <property type="entry name" value="SERINE_THREONINE-PROTEIN KINASE-LIKE PROTEIN CCR3-RELATED"/>
    <property type="match status" value="1"/>
</dbReference>
<evidence type="ECO:0000313" key="3">
    <source>
        <dbReference type="Proteomes" id="UP001237642"/>
    </source>
</evidence>
<dbReference type="AlphaFoldDB" id="A0AAD8LZ41"/>
<evidence type="ECO:0000313" key="2">
    <source>
        <dbReference type="EMBL" id="KAK1353702.1"/>
    </source>
</evidence>
<dbReference type="Gene3D" id="3.30.200.20">
    <property type="entry name" value="Phosphorylase Kinase, domain 1"/>
    <property type="match status" value="1"/>
</dbReference>
<feature type="region of interest" description="Disordered" evidence="1">
    <location>
        <begin position="40"/>
        <end position="93"/>
    </location>
</feature>
<reference evidence="2" key="1">
    <citation type="submission" date="2023-02" db="EMBL/GenBank/DDBJ databases">
        <title>Genome of toxic invasive species Heracleum sosnowskyi carries increased number of genes despite the absence of recent whole-genome duplications.</title>
        <authorList>
            <person name="Schelkunov M."/>
            <person name="Shtratnikova V."/>
            <person name="Makarenko M."/>
            <person name="Klepikova A."/>
            <person name="Omelchenko D."/>
            <person name="Novikova G."/>
            <person name="Obukhova E."/>
            <person name="Bogdanov V."/>
            <person name="Penin A."/>
            <person name="Logacheva M."/>
        </authorList>
    </citation>
    <scope>NUCLEOTIDE SEQUENCE</scope>
    <source>
        <strain evidence="2">Hsosn_3</strain>
        <tissue evidence="2">Leaf</tissue>
    </source>
</reference>
<name>A0AAD8LZ41_9APIA</name>
<dbReference type="PANTHER" id="PTHR46146">
    <property type="entry name" value="SERINE/THREONINE-PROTEIN KINASE-LIKE PROTEIN CCR4"/>
    <property type="match status" value="1"/>
</dbReference>
<gene>
    <name evidence="2" type="ORF">POM88_052067</name>
</gene>
<feature type="compositionally biased region" description="Low complexity" evidence="1">
    <location>
        <begin position="43"/>
        <end position="60"/>
    </location>
</feature>
<keyword evidence="3" id="KW-1185">Reference proteome</keyword>
<dbReference type="Proteomes" id="UP001237642">
    <property type="component" value="Unassembled WGS sequence"/>
</dbReference>
<reference evidence="2" key="2">
    <citation type="submission" date="2023-05" db="EMBL/GenBank/DDBJ databases">
        <authorList>
            <person name="Schelkunov M.I."/>
        </authorList>
    </citation>
    <scope>NUCLEOTIDE SEQUENCE</scope>
    <source>
        <strain evidence="2">Hsosn_3</strain>
        <tissue evidence="2">Leaf</tissue>
    </source>
</reference>
<evidence type="ECO:0000256" key="1">
    <source>
        <dbReference type="SAM" id="MobiDB-lite"/>
    </source>
</evidence>
<comment type="caution">
    <text evidence="2">The sequence shown here is derived from an EMBL/GenBank/DDBJ whole genome shotgun (WGS) entry which is preliminary data.</text>
</comment>
<organism evidence="2 3">
    <name type="scientific">Heracleum sosnowskyi</name>
    <dbReference type="NCBI Taxonomy" id="360622"/>
    <lineage>
        <taxon>Eukaryota</taxon>
        <taxon>Viridiplantae</taxon>
        <taxon>Streptophyta</taxon>
        <taxon>Embryophyta</taxon>
        <taxon>Tracheophyta</taxon>
        <taxon>Spermatophyta</taxon>
        <taxon>Magnoliopsida</taxon>
        <taxon>eudicotyledons</taxon>
        <taxon>Gunneridae</taxon>
        <taxon>Pentapetalae</taxon>
        <taxon>asterids</taxon>
        <taxon>campanulids</taxon>
        <taxon>Apiales</taxon>
        <taxon>Apiaceae</taxon>
        <taxon>Apioideae</taxon>
        <taxon>apioid superclade</taxon>
        <taxon>Tordylieae</taxon>
        <taxon>Tordyliinae</taxon>
        <taxon>Heracleum</taxon>
    </lineage>
</organism>
<sequence length="198" mass="22254">MDKSLLKPYHKENWVAKEALVFHLVPSFRQFIVHTSEPTITRNSSNAHQSSNNSPPSRSSTIRRQGLRVWNRQRSETSGRFRCQRGGTSTEHTDRAEEFTFADLVAATNSFSQENKIGSGSFDIVCKELLTGKRAIFKSEEESGGTPISVVDFTVPLIMTGELMKIPDPRVRQPELNEAETVEFVAYTIMCCVNLEGL</sequence>
<accession>A0AAD8LZ41</accession>
<proteinExistence type="predicted"/>
<protein>
    <submittedName>
        <fullName evidence="2">Uncharacterized protein</fullName>
    </submittedName>
</protein>
<dbReference type="EMBL" id="JAUIZM010000012">
    <property type="protein sequence ID" value="KAK1353702.1"/>
    <property type="molecule type" value="Genomic_DNA"/>
</dbReference>